<name>A0ABY4S3C3_AQUTE</name>
<dbReference type="RefSeq" id="WP_250194760.1">
    <property type="nucleotide sequence ID" value="NZ_CP097635.1"/>
</dbReference>
<organism evidence="8 9">
    <name type="scientific">Aquincola tertiaricarbonis</name>
    <dbReference type="NCBI Taxonomy" id="391953"/>
    <lineage>
        <taxon>Bacteria</taxon>
        <taxon>Pseudomonadati</taxon>
        <taxon>Pseudomonadota</taxon>
        <taxon>Betaproteobacteria</taxon>
        <taxon>Burkholderiales</taxon>
        <taxon>Sphaerotilaceae</taxon>
        <taxon>Aquincola</taxon>
    </lineage>
</organism>
<feature type="transmembrane region" description="Helical" evidence="6">
    <location>
        <begin position="50"/>
        <end position="71"/>
    </location>
</feature>
<keyword evidence="2" id="KW-1003">Cell membrane</keyword>
<feature type="transmembrane region" description="Helical" evidence="6">
    <location>
        <begin position="12"/>
        <end position="30"/>
    </location>
</feature>
<dbReference type="Proteomes" id="UP001056201">
    <property type="component" value="Chromosome 1"/>
</dbReference>
<evidence type="ECO:0000256" key="3">
    <source>
        <dbReference type="ARBA" id="ARBA00022692"/>
    </source>
</evidence>
<keyword evidence="5 6" id="KW-0472">Membrane</keyword>
<accession>A0ABY4S3C3</accession>
<evidence type="ECO:0000313" key="8">
    <source>
        <dbReference type="EMBL" id="URI06497.1"/>
    </source>
</evidence>
<dbReference type="PANTHER" id="PTHR42709">
    <property type="entry name" value="ALKALINE PHOSPHATASE LIKE PROTEIN"/>
    <property type="match status" value="1"/>
</dbReference>
<protein>
    <submittedName>
        <fullName evidence="8">DedA family protein</fullName>
    </submittedName>
</protein>
<evidence type="ECO:0000313" key="9">
    <source>
        <dbReference type="Proteomes" id="UP001056201"/>
    </source>
</evidence>
<gene>
    <name evidence="8" type="ORF">MW290_11310</name>
</gene>
<dbReference type="InterPro" id="IPR032816">
    <property type="entry name" value="VTT_dom"/>
</dbReference>
<comment type="subcellular location">
    <subcellularLocation>
        <location evidence="1">Cell membrane</location>
        <topology evidence="1">Multi-pass membrane protein</topology>
    </subcellularLocation>
</comment>
<evidence type="ECO:0000256" key="5">
    <source>
        <dbReference type="ARBA" id="ARBA00023136"/>
    </source>
</evidence>
<evidence type="ECO:0000256" key="1">
    <source>
        <dbReference type="ARBA" id="ARBA00004651"/>
    </source>
</evidence>
<dbReference type="Pfam" id="PF09335">
    <property type="entry name" value="VTT_dom"/>
    <property type="match status" value="1"/>
</dbReference>
<evidence type="ECO:0000256" key="2">
    <source>
        <dbReference type="ARBA" id="ARBA00022475"/>
    </source>
</evidence>
<sequence>MAQWIIQLIEEHGYWAVAALMLLENVFPPIPSELIMPFAGYAAAKGELSVVGVVIAGSLGSLAGTLPWYFAGRWVGDERLKQWAGRHGRWLTLSPDDVERADRWFDRRGHVAVFLGRLVPGLRSVISAPAGVTGMPFGRFMLWSAAGTLLWTGALAAVGLLLRDNYEAVAHWMDPVAKVVLGLALVTYVWRVLRFKPTR</sequence>
<keyword evidence="4 6" id="KW-1133">Transmembrane helix</keyword>
<dbReference type="EMBL" id="CP097635">
    <property type="protein sequence ID" value="URI06497.1"/>
    <property type="molecule type" value="Genomic_DNA"/>
</dbReference>
<evidence type="ECO:0000256" key="6">
    <source>
        <dbReference type="SAM" id="Phobius"/>
    </source>
</evidence>
<reference evidence="8" key="1">
    <citation type="submission" date="2022-05" db="EMBL/GenBank/DDBJ databases">
        <title>An RpoN-dependent PEP-CTERM gene is involved in floc formation of an Aquincola tertiaricarbonis strain.</title>
        <authorList>
            <person name="Qiu D."/>
            <person name="Xia M."/>
        </authorList>
    </citation>
    <scope>NUCLEOTIDE SEQUENCE</scope>
    <source>
        <strain evidence="8">RN12</strain>
    </source>
</reference>
<evidence type="ECO:0000259" key="7">
    <source>
        <dbReference type="Pfam" id="PF09335"/>
    </source>
</evidence>
<feature type="domain" description="VTT" evidence="7">
    <location>
        <begin position="30"/>
        <end position="159"/>
    </location>
</feature>
<feature type="transmembrane region" description="Helical" evidence="6">
    <location>
        <begin position="140"/>
        <end position="163"/>
    </location>
</feature>
<keyword evidence="3 6" id="KW-0812">Transmembrane</keyword>
<dbReference type="InterPro" id="IPR051311">
    <property type="entry name" value="DedA_domain"/>
</dbReference>
<feature type="transmembrane region" description="Helical" evidence="6">
    <location>
        <begin position="175"/>
        <end position="193"/>
    </location>
</feature>
<evidence type="ECO:0000256" key="4">
    <source>
        <dbReference type="ARBA" id="ARBA00022989"/>
    </source>
</evidence>
<keyword evidence="9" id="KW-1185">Reference proteome</keyword>
<dbReference type="PANTHER" id="PTHR42709:SF6">
    <property type="entry name" value="UNDECAPRENYL PHOSPHATE TRANSPORTER A"/>
    <property type="match status" value="1"/>
</dbReference>
<proteinExistence type="predicted"/>